<evidence type="ECO:0000313" key="10">
    <source>
        <dbReference type="EMBL" id="MBE1533588.1"/>
    </source>
</evidence>
<organism evidence="10 11">
    <name type="scientific">Actinomadura algeriensis</name>
    <dbReference type="NCBI Taxonomy" id="1679523"/>
    <lineage>
        <taxon>Bacteria</taxon>
        <taxon>Bacillati</taxon>
        <taxon>Actinomycetota</taxon>
        <taxon>Actinomycetes</taxon>
        <taxon>Streptosporangiales</taxon>
        <taxon>Thermomonosporaceae</taxon>
        <taxon>Actinomadura</taxon>
    </lineage>
</organism>
<dbReference type="PROSITE" id="PS50011">
    <property type="entry name" value="PROTEIN_KINASE_DOM"/>
    <property type="match status" value="1"/>
</dbReference>
<evidence type="ECO:0000256" key="7">
    <source>
        <dbReference type="PROSITE-ProRule" id="PRU10141"/>
    </source>
</evidence>
<dbReference type="PANTHER" id="PTHR43289">
    <property type="entry name" value="MITOGEN-ACTIVATED PROTEIN KINASE KINASE KINASE 20-RELATED"/>
    <property type="match status" value="1"/>
</dbReference>
<evidence type="ECO:0000256" key="5">
    <source>
        <dbReference type="ARBA" id="ARBA00022777"/>
    </source>
</evidence>
<dbReference type="Pfam" id="PF00069">
    <property type="entry name" value="Pkinase"/>
    <property type="match status" value="1"/>
</dbReference>
<dbReference type="Gene3D" id="1.10.510.10">
    <property type="entry name" value="Transferase(Phosphotransferase) domain 1"/>
    <property type="match status" value="1"/>
</dbReference>
<dbReference type="PROSITE" id="PS00108">
    <property type="entry name" value="PROTEIN_KINASE_ST"/>
    <property type="match status" value="1"/>
</dbReference>
<keyword evidence="3 10" id="KW-0808">Transferase</keyword>
<evidence type="ECO:0000259" key="9">
    <source>
        <dbReference type="PROSITE" id="PS50011"/>
    </source>
</evidence>
<dbReference type="EC" id="2.7.11.1" evidence="1"/>
<feature type="transmembrane region" description="Helical" evidence="8">
    <location>
        <begin position="339"/>
        <end position="356"/>
    </location>
</feature>
<dbReference type="GO" id="GO:0016740">
    <property type="term" value="F:transferase activity"/>
    <property type="evidence" value="ECO:0007669"/>
    <property type="project" value="UniProtKB-KW"/>
</dbReference>
<feature type="binding site" evidence="7">
    <location>
        <position position="42"/>
    </location>
    <ligand>
        <name>ATP</name>
        <dbReference type="ChEBI" id="CHEBI:30616"/>
    </ligand>
</feature>
<proteinExistence type="predicted"/>
<evidence type="ECO:0000256" key="4">
    <source>
        <dbReference type="ARBA" id="ARBA00022741"/>
    </source>
</evidence>
<dbReference type="PROSITE" id="PS00107">
    <property type="entry name" value="PROTEIN_KINASE_ATP"/>
    <property type="match status" value="1"/>
</dbReference>
<dbReference type="Proteomes" id="UP000627838">
    <property type="component" value="Unassembled WGS sequence"/>
</dbReference>
<keyword evidence="4 7" id="KW-0547">Nucleotide-binding</keyword>
<keyword evidence="8" id="KW-1133">Transmembrane helix</keyword>
<keyword evidence="8" id="KW-0472">Membrane</keyword>
<feature type="transmembrane region" description="Helical" evidence="8">
    <location>
        <begin position="306"/>
        <end position="327"/>
    </location>
</feature>
<keyword evidence="8" id="KW-0812">Transmembrane</keyword>
<dbReference type="SUPFAM" id="SSF56112">
    <property type="entry name" value="Protein kinase-like (PK-like)"/>
    <property type="match status" value="1"/>
</dbReference>
<dbReference type="CDD" id="cd14014">
    <property type="entry name" value="STKc_PknB_like"/>
    <property type="match status" value="1"/>
</dbReference>
<evidence type="ECO:0000256" key="2">
    <source>
        <dbReference type="ARBA" id="ARBA00022527"/>
    </source>
</evidence>
<feature type="domain" description="Protein kinase" evidence="9">
    <location>
        <begin position="13"/>
        <end position="267"/>
    </location>
</feature>
<comment type="caution">
    <text evidence="10">The sequence shown here is derived from an EMBL/GenBank/DDBJ whole genome shotgun (WGS) entry which is preliminary data.</text>
</comment>
<keyword evidence="5" id="KW-0418">Kinase</keyword>
<dbReference type="InterPro" id="IPR000719">
    <property type="entry name" value="Prot_kinase_dom"/>
</dbReference>
<dbReference type="InterPro" id="IPR017441">
    <property type="entry name" value="Protein_kinase_ATP_BS"/>
</dbReference>
<dbReference type="Gene3D" id="3.30.200.20">
    <property type="entry name" value="Phosphorylase Kinase, domain 1"/>
    <property type="match status" value="1"/>
</dbReference>
<dbReference type="PANTHER" id="PTHR43289:SF6">
    <property type="entry name" value="SERINE_THREONINE-PROTEIN KINASE NEKL-3"/>
    <property type="match status" value="1"/>
</dbReference>
<dbReference type="RefSeq" id="WP_318784157.1">
    <property type="nucleotide sequence ID" value="NZ_JADBDZ010000001.1"/>
</dbReference>
<feature type="transmembrane region" description="Helical" evidence="8">
    <location>
        <begin position="470"/>
        <end position="489"/>
    </location>
</feature>
<accession>A0ABR9JSQ4</accession>
<feature type="transmembrane region" description="Helical" evidence="8">
    <location>
        <begin position="399"/>
        <end position="419"/>
    </location>
</feature>
<evidence type="ECO:0000256" key="6">
    <source>
        <dbReference type="ARBA" id="ARBA00022840"/>
    </source>
</evidence>
<dbReference type="EMBL" id="JADBDZ010000001">
    <property type="protein sequence ID" value="MBE1533588.1"/>
    <property type="molecule type" value="Genomic_DNA"/>
</dbReference>
<feature type="transmembrane region" description="Helical" evidence="8">
    <location>
        <begin position="363"/>
        <end position="387"/>
    </location>
</feature>
<evidence type="ECO:0000256" key="3">
    <source>
        <dbReference type="ARBA" id="ARBA00022679"/>
    </source>
</evidence>
<evidence type="ECO:0000256" key="8">
    <source>
        <dbReference type="SAM" id="Phobius"/>
    </source>
</evidence>
<gene>
    <name evidence="10" type="ORF">H4W34_003421</name>
</gene>
<evidence type="ECO:0000313" key="11">
    <source>
        <dbReference type="Proteomes" id="UP000627838"/>
    </source>
</evidence>
<sequence>MGWDREGVLAGRYRRLDRIGQGGMGAVWRAHDADLDREVAVKELRVPEQVAEDERAVWYARMEREARAAARLRHPGIVTVHDRVVGEDGRPWIVMELVRGRSLDRVLAEQGALPARRVAAIGLAMLDALSAAHANGIVHRDVKPANVLLEDERVLLTDFGIAAVEGDATLTRSGAVLGTPAYMSPEQVEGRSVAPASDLWSLGATLYAAVEGRPPFTAPAHGGLFVAIATRDPAPPRCGGPLAEVLRGLLTKDPADRPSPEHVRELLIAAAKGLAGRSATVAGPPRSATLVDSMAGAAVIGRDQAVAVRGALACIWITVAFTMLLGAGDDFPLLTQIEHWVPVGLVLAVILSIGLWSLTHRPVLALVAVAVINVWVTVGALLANHALGNEMQADADATFSWLAGAFAMMFAFAGANRVLAARIPSVGSRQALLSVVVVLEGLVMTLWPWAVAGLGGMQLHPPDHGRSEEFFVSALGIMLLAWIAAQAVLRPARAGLDPGR</sequence>
<evidence type="ECO:0000256" key="1">
    <source>
        <dbReference type="ARBA" id="ARBA00012513"/>
    </source>
</evidence>
<name>A0ABR9JSQ4_9ACTN</name>
<keyword evidence="11" id="KW-1185">Reference proteome</keyword>
<keyword evidence="2" id="KW-0723">Serine/threonine-protein kinase</keyword>
<feature type="transmembrane region" description="Helical" evidence="8">
    <location>
        <begin position="431"/>
        <end position="450"/>
    </location>
</feature>
<dbReference type="InterPro" id="IPR008271">
    <property type="entry name" value="Ser/Thr_kinase_AS"/>
</dbReference>
<reference evidence="10 11" key="1">
    <citation type="submission" date="2020-10" db="EMBL/GenBank/DDBJ databases">
        <title>Sequencing the genomes of 1000 actinobacteria strains.</title>
        <authorList>
            <person name="Klenk H.-P."/>
        </authorList>
    </citation>
    <scope>NUCLEOTIDE SEQUENCE [LARGE SCALE GENOMIC DNA]</scope>
    <source>
        <strain evidence="10 11">DSM 46744</strain>
    </source>
</reference>
<dbReference type="SMART" id="SM00220">
    <property type="entry name" value="S_TKc"/>
    <property type="match status" value="1"/>
</dbReference>
<protein>
    <recommendedName>
        <fullName evidence="1">non-specific serine/threonine protein kinase</fullName>
        <ecNumber evidence="1">2.7.11.1</ecNumber>
    </recommendedName>
</protein>
<dbReference type="InterPro" id="IPR011009">
    <property type="entry name" value="Kinase-like_dom_sf"/>
</dbReference>
<keyword evidence="6 7" id="KW-0067">ATP-binding</keyword>